<sequence length="333" mass="34898">MMLLNPISLSLFWALTSIPFTHAQSTPAAWKTLAAVPAGPIHEHAAVALNSSHLAIVGGVLERGGVIDSVYIYSIPQDTWKKVTSLPITINHANAAVVDGKMYILGGMTGAAWNGTPRSWVYDPATDKWTAIASMPASEARGSAVMGVYGKVIWLASGKTKSGGESVTWVSAFDTASGKWLTDIPAKAKNIPEGRDHGGGGIIGSKFYQLGGSLGAIENRKDTVFVLDLEDLGKGWVTAKGKMPTPRRGFATGIVGGKIYTFGGEGNPDRTYGGVFKEAEVYDTVTDTWAALPAMKLPRHGSAAVVVDGNIYIPGGGTAMGTPATAVFDVYSP</sequence>
<dbReference type="Pfam" id="PF24681">
    <property type="entry name" value="Kelch_KLHDC2_KLHL20_DRC7"/>
    <property type="match status" value="1"/>
</dbReference>
<dbReference type="Proteomes" id="UP001175000">
    <property type="component" value="Unassembled WGS sequence"/>
</dbReference>
<dbReference type="AlphaFoldDB" id="A0AA39WK59"/>
<name>A0AA39WK59_9PEZI</name>
<dbReference type="PANTHER" id="PTHR46344">
    <property type="entry name" value="OS02G0202900 PROTEIN"/>
    <property type="match status" value="1"/>
</dbReference>
<dbReference type="Pfam" id="PF01344">
    <property type="entry name" value="Kelch_1"/>
    <property type="match status" value="1"/>
</dbReference>
<organism evidence="4 5">
    <name type="scientific">Immersiella caudata</name>
    <dbReference type="NCBI Taxonomy" id="314043"/>
    <lineage>
        <taxon>Eukaryota</taxon>
        <taxon>Fungi</taxon>
        <taxon>Dikarya</taxon>
        <taxon>Ascomycota</taxon>
        <taxon>Pezizomycotina</taxon>
        <taxon>Sordariomycetes</taxon>
        <taxon>Sordariomycetidae</taxon>
        <taxon>Sordariales</taxon>
        <taxon>Lasiosphaeriaceae</taxon>
        <taxon>Immersiella</taxon>
    </lineage>
</organism>
<keyword evidence="3" id="KW-0732">Signal</keyword>
<dbReference type="InterPro" id="IPR006652">
    <property type="entry name" value="Kelch_1"/>
</dbReference>
<dbReference type="SUPFAM" id="SSF117281">
    <property type="entry name" value="Kelch motif"/>
    <property type="match status" value="2"/>
</dbReference>
<dbReference type="PANTHER" id="PTHR46344:SF27">
    <property type="entry name" value="KELCH REPEAT SUPERFAMILY PROTEIN"/>
    <property type="match status" value="1"/>
</dbReference>
<feature type="signal peptide" evidence="3">
    <location>
        <begin position="1"/>
        <end position="23"/>
    </location>
</feature>
<evidence type="ECO:0000313" key="4">
    <source>
        <dbReference type="EMBL" id="KAK0616892.1"/>
    </source>
</evidence>
<evidence type="ECO:0008006" key="6">
    <source>
        <dbReference type="Google" id="ProtNLM"/>
    </source>
</evidence>
<evidence type="ECO:0000313" key="5">
    <source>
        <dbReference type="Proteomes" id="UP001175000"/>
    </source>
</evidence>
<keyword evidence="2" id="KW-0677">Repeat</keyword>
<dbReference type="EMBL" id="JAULSU010000005">
    <property type="protein sequence ID" value="KAK0616892.1"/>
    <property type="molecule type" value="Genomic_DNA"/>
</dbReference>
<dbReference type="Gene3D" id="2.120.10.80">
    <property type="entry name" value="Kelch-type beta propeller"/>
    <property type="match status" value="2"/>
</dbReference>
<comment type="caution">
    <text evidence="4">The sequence shown here is derived from an EMBL/GenBank/DDBJ whole genome shotgun (WGS) entry which is preliminary data.</text>
</comment>
<evidence type="ECO:0000256" key="3">
    <source>
        <dbReference type="SAM" id="SignalP"/>
    </source>
</evidence>
<evidence type="ECO:0000256" key="1">
    <source>
        <dbReference type="ARBA" id="ARBA00022441"/>
    </source>
</evidence>
<reference evidence="4" key="1">
    <citation type="submission" date="2023-06" db="EMBL/GenBank/DDBJ databases">
        <title>Genome-scale phylogeny and comparative genomics of the fungal order Sordariales.</title>
        <authorList>
            <consortium name="Lawrence Berkeley National Laboratory"/>
            <person name="Hensen N."/>
            <person name="Bonometti L."/>
            <person name="Westerberg I."/>
            <person name="Brannstrom I.O."/>
            <person name="Guillou S."/>
            <person name="Cros-Aarteil S."/>
            <person name="Calhoun S."/>
            <person name="Haridas S."/>
            <person name="Kuo A."/>
            <person name="Mondo S."/>
            <person name="Pangilinan J."/>
            <person name="Riley R."/>
            <person name="Labutti K."/>
            <person name="Andreopoulos B."/>
            <person name="Lipzen A."/>
            <person name="Chen C."/>
            <person name="Yanf M."/>
            <person name="Daum C."/>
            <person name="Ng V."/>
            <person name="Clum A."/>
            <person name="Steindorff A."/>
            <person name="Ohm R."/>
            <person name="Martin F."/>
            <person name="Silar P."/>
            <person name="Natvig D."/>
            <person name="Lalanne C."/>
            <person name="Gautier V."/>
            <person name="Ament-Velasquez S.L."/>
            <person name="Kruys A."/>
            <person name="Hutchinson M.I."/>
            <person name="Powell A.J."/>
            <person name="Barry K."/>
            <person name="Miller A.N."/>
            <person name="Grigoriev I.V."/>
            <person name="Debuchy R."/>
            <person name="Gladieux P."/>
            <person name="Thoren M.H."/>
            <person name="Johannesson H."/>
        </authorList>
    </citation>
    <scope>NUCLEOTIDE SEQUENCE</scope>
    <source>
        <strain evidence="4">CBS 606.72</strain>
    </source>
</reference>
<feature type="chain" id="PRO_5041287334" description="Galactose oxidase" evidence="3">
    <location>
        <begin position="24"/>
        <end position="333"/>
    </location>
</feature>
<dbReference type="SMART" id="SM00612">
    <property type="entry name" value="Kelch"/>
    <property type="match status" value="4"/>
</dbReference>
<accession>A0AA39WK59</accession>
<evidence type="ECO:0000256" key="2">
    <source>
        <dbReference type="ARBA" id="ARBA00022737"/>
    </source>
</evidence>
<protein>
    <recommendedName>
        <fullName evidence="6">Galactose oxidase</fullName>
    </recommendedName>
</protein>
<dbReference type="InterPro" id="IPR015915">
    <property type="entry name" value="Kelch-typ_b-propeller"/>
</dbReference>
<proteinExistence type="predicted"/>
<keyword evidence="5" id="KW-1185">Reference proteome</keyword>
<gene>
    <name evidence="4" type="ORF">B0T14DRAFT_538617</name>
</gene>
<keyword evidence="1" id="KW-0880">Kelch repeat</keyword>